<dbReference type="AlphaFoldDB" id="Q8FPV1"/>
<evidence type="ECO:0000313" key="2">
    <source>
        <dbReference type="EMBL" id="BAC18197.1"/>
    </source>
</evidence>
<dbReference type="STRING" id="196164.gene:10741796"/>
<evidence type="ECO:0008006" key="4">
    <source>
        <dbReference type="Google" id="ProtNLM"/>
    </source>
</evidence>
<dbReference type="InterPro" id="IPR029063">
    <property type="entry name" value="SAM-dependent_MTases_sf"/>
</dbReference>
<name>Q8FPV1_COREF</name>
<dbReference type="EMBL" id="BA000035">
    <property type="protein sequence ID" value="BAC18197.1"/>
    <property type="molecule type" value="Genomic_DNA"/>
</dbReference>
<sequence length="212" mass="23186">MADHHEHHEHGHRGPGHLATPEEADARYTSAERVWSGNPNQALVSYLGGEPARGTALDIGCGEGADLIWLAEQGWRATGIDFAPTAVRRARELVDASLTAPDRPEVFEVSFTEFAIESGRQFDLVTCSYGQIPANETSMAQLENLVAPGGILFITHHDLESESVALPRWIADHLSDEFTVTVLENFERDVRSGAGAHHKDDVVLRAEKKQAS</sequence>
<accession>C8NL83</accession>
<dbReference type="GO" id="GO:0008168">
    <property type="term" value="F:methyltransferase activity"/>
    <property type="evidence" value="ECO:0007669"/>
    <property type="project" value="TreeGrafter"/>
</dbReference>
<dbReference type="OrthoDB" id="9786503at2"/>
<protein>
    <recommendedName>
        <fullName evidence="4">Methyltransferase domain-containing protein</fullName>
    </recommendedName>
</protein>
<dbReference type="SUPFAM" id="SSF53335">
    <property type="entry name" value="S-adenosyl-L-methionine-dependent methyltransferases"/>
    <property type="match status" value="1"/>
</dbReference>
<dbReference type="Proteomes" id="UP000001409">
    <property type="component" value="Chromosome"/>
</dbReference>
<evidence type="ECO:0000313" key="3">
    <source>
        <dbReference type="Proteomes" id="UP000001409"/>
    </source>
</evidence>
<dbReference type="HOGENOM" id="CLU_056435_0_2_11"/>
<evidence type="ECO:0000256" key="1">
    <source>
        <dbReference type="SAM" id="MobiDB-lite"/>
    </source>
</evidence>
<dbReference type="Gene3D" id="3.40.50.150">
    <property type="entry name" value="Vaccinia Virus protein VP39"/>
    <property type="match status" value="1"/>
</dbReference>
<reference evidence="2 3" key="1">
    <citation type="journal article" date="2003" name="Genome Res.">
        <title>Comparative complete genome sequence analysis of the amino acid replacements responsible for the thermostability of Corynebacterium efficiens.</title>
        <authorList>
            <person name="Nishio Y."/>
            <person name="Nakamura Y."/>
            <person name="Kawarabayasi Y."/>
            <person name="Usuda Y."/>
            <person name="Kimura E."/>
            <person name="Sugimoto S."/>
            <person name="Matsui K."/>
            <person name="Yamagishi A."/>
            <person name="Kikuchi H."/>
            <person name="Ikeo K."/>
            <person name="Gojobori T."/>
        </authorList>
    </citation>
    <scope>NUCLEOTIDE SEQUENCE [LARGE SCALE GENOMIC DNA]</scope>
    <source>
        <strain evidence="3">DSM 44549 / YS-314 / AJ 12310 / JCM 11189 / NBRC 100395</strain>
    </source>
</reference>
<dbReference type="eggNOG" id="COG0500">
    <property type="taxonomic scope" value="Bacteria"/>
</dbReference>
<accession>Q8FPV1</accession>
<proteinExistence type="predicted"/>
<dbReference type="KEGG" id="cef:CE1387"/>
<dbReference type="PANTHER" id="PTHR43464">
    <property type="entry name" value="METHYLTRANSFERASE"/>
    <property type="match status" value="1"/>
</dbReference>
<keyword evidence="3" id="KW-1185">Reference proteome</keyword>
<dbReference type="RefSeq" id="WP_006769350.1">
    <property type="nucleotide sequence ID" value="NC_004369.1"/>
</dbReference>
<organism evidence="2 3">
    <name type="scientific">Corynebacterium efficiens (strain DSM 44549 / YS-314 / AJ 12310 / JCM 11189 / NBRC 100395)</name>
    <dbReference type="NCBI Taxonomy" id="196164"/>
    <lineage>
        <taxon>Bacteria</taxon>
        <taxon>Bacillati</taxon>
        <taxon>Actinomycetota</taxon>
        <taxon>Actinomycetes</taxon>
        <taxon>Mycobacteriales</taxon>
        <taxon>Corynebacteriaceae</taxon>
        <taxon>Corynebacterium</taxon>
    </lineage>
</organism>
<dbReference type="CDD" id="cd02440">
    <property type="entry name" value="AdoMet_MTases"/>
    <property type="match status" value="1"/>
</dbReference>
<feature type="region of interest" description="Disordered" evidence="1">
    <location>
        <begin position="1"/>
        <end position="29"/>
    </location>
</feature>
<dbReference type="Pfam" id="PF13489">
    <property type="entry name" value="Methyltransf_23"/>
    <property type="match status" value="1"/>
</dbReference>